<organism evidence="1 2">
    <name type="scientific">Actinomadura namibiensis</name>
    <dbReference type="NCBI Taxonomy" id="182080"/>
    <lineage>
        <taxon>Bacteria</taxon>
        <taxon>Bacillati</taxon>
        <taxon>Actinomycetota</taxon>
        <taxon>Actinomycetes</taxon>
        <taxon>Streptosporangiales</taxon>
        <taxon>Thermomonosporaceae</taxon>
        <taxon>Actinomadura</taxon>
    </lineage>
</organism>
<dbReference type="RefSeq" id="WP_182846407.1">
    <property type="nucleotide sequence ID" value="NZ_BAAALP010000023.1"/>
</dbReference>
<dbReference type="EMBL" id="JACJIA010000008">
    <property type="protein sequence ID" value="MBA8954321.1"/>
    <property type="molecule type" value="Genomic_DNA"/>
</dbReference>
<comment type="caution">
    <text evidence="1">The sequence shown here is derived from an EMBL/GenBank/DDBJ whole genome shotgun (WGS) entry which is preliminary data.</text>
</comment>
<dbReference type="AlphaFoldDB" id="A0A7W3LU41"/>
<gene>
    <name evidence="1" type="ORF">HNR61_005975</name>
</gene>
<name>A0A7W3LU41_ACTNM</name>
<reference evidence="1 2" key="1">
    <citation type="submission" date="2020-08" db="EMBL/GenBank/DDBJ databases">
        <title>Genomic Encyclopedia of Type Strains, Phase IV (KMG-IV): sequencing the most valuable type-strain genomes for metagenomic binning, comparative biology and taxonomic classification.</title>
        <authorList>
            <person name="Goeker M."/>
        </authorList>
    </citation>
    <scope>NUCLEOTIDE SEQUENCE [LARGE SCALE GENOMIC DNA]</scope>
    <source>
        <strain evidence="1 2">DSM 44197</strain>
    </source>
</reference>
<keyword evidence="2" id="KW-1185">Reference proteome</keyword>
<accession>A0A7W3LU41</accession>
<dbReference type="Proteomes" id="UP000572680">
    <property type="component" value="Unassembled WGS sequence"/>
</dbReference>
<evidence type="ECO:0000313" key="1">
    <source>
        <dbReference type="EMBL" id="MBA8954321.1"/>
    </source>
</evidence>
<protein>
    <submittedName>
        <fullName evidence="1">Uncharacterized protein</fullName>
    </submittedName>
</protein>
<evidence type="ECO:0000313" key="2">
    <source>
        <dbReference type="Proteomes" id="UP000572680"/>
    </source>
</evidence>
<sequence length="62" mass="6681">MTASPERALAMRLAAEVVKAAYEEAMRRHGLLPSTVALISDYAEQNLAALHAEGQGEEIRDG</sequence>
<proteinExistence type="predicted"/>